<gene>
    <name evidence="10" type="ORF">CMV_020561</name>
</gene>
<dbReference type="AlphaFoldDB" id="A0A8J4R0Q6"/>
<dbReference type="Gene3D" id="3.90.1260.10">
    <property type="entry name" value="Argininosuccinate synthetase, chain A, domain 2"/>
    <property type="match status" value="2"/>
</dbReference>
<evidence type="ECO:0000256" key="7">
    <source>
        <dbReference type="ARBA" id="ARBA00022840"/>
    </source>
</evidence>
<comment type="pathway">
    <text evidence="1">Amino-acid biosynthesis; L-arginine biosynthesis; L-arginine from L-ornithine and carbamoyl phosphate: step 2/3.</text>
</comment>
<keyword evidence="4" id="KW-0436">Ligase</keyword>
<protein>
    <recommendedName>
        <fullName evidence="2">argininosuccinate synthase</fullName>
        <ecNumber evidence="2">6.3.4.5</ecNumber>
    </recommendedName>
</protein>
<feature type="domain" description="Arginosuccinate synthase C-terminal" evidence="9">
    <location>
        <begin position="185"/>
        <end position="299"/>
    </location>
</feature>
<evidence type="ECO:0000256" key="4">
    <source>
        <dbReference type="ARBA" id="ARBA00022598"/>
    </source>
</evidence>
<dbReference type="GO" id="GO:0005524">
    <property type="term" value="F:ATP binding"/>
    <property type="evidence" value="ECO:0007669"/>
    <property type="project" value="UniProtKB-KW"/>
</dbReference>
<evidence type="ECO:0000256" key="1">
    <source>
        <dbReference type="ARBA" id="ARBA00004967"/>
    </source>
</evidence>
<comment type="caution">
    <text evidence="10">The sequence shown here is derived from an EMBL/GenBank/DDBJ whole genome shotgun (WGS) entry which is preliminary data.</text>
</comment>
<dbReference type="EMBL" id="JRKL02003848">
    <property type="protein sequence ID" value="KAF3954046.1"/>
    <property type="molecule type" value="Genomic_DNA"/>
</dbReference>
<reference evidence="10" key="1">
    <citation type="submission" date="2020-03" db="EMBL/GenBank/DDBJ databases">
        <title>Castanea mollissima Vanexum genome sequencing.</title>
        <authorList>
            <person name="Staton M."/>
        </authorList>
    </citation>
    <scope>NUCLEOTIDE SEQUENCE</scope>
    <source>
        <tissue evidence="10">Leaf</tissue>
    </source>
</reference>
<evidence type="ECO:0000256" key="2">
    <source>
        <dbReference type="ARBA" id="ARBA00012286"/>
    </source>
</evidence>
<evidence type="ECO:0000256" key="5">
    <source>
        <dbReference type="ARBA" id="ARBA00022605"/>
    </source>
</evidence>
<keyword evidence="6" id="KW-0547">Nucleotide-binding</keyword>
<feature type="compositionally biased region" description="Polar residues" evidence="8">
    <location>
        <begin position="44"/>
        <end position="60"/>
    </location>
</feature>
<dbReference type="GO" id="GO:0005737">
    <property type="term" value="C:cytoplasm"/>
    <property type="evidence" value="ECO:0007669"/>
    <property type="project" value="TreeGrafter"/>
</dbReference>
<evidence type="ECO:0000313" key="11">
    <source>
        <dbReference type="Proteomes" id="UP000737018"/>
    </source>
</evidence>
<dbReference type="InterPro" id="IPR014729">
    <property type="entry name" value="Rossmann-like_a/b/a_fold"/>
</dbReference>
<dbReference type="Pfam" id="PF20979">
    <property type="entry name" value="Arginosuc_syn_C"/>
    <property type="match status" value="1"/>
</dbReference>
<proteinExistence type="predicted"/>
<evidence type="ECO:0000256" key="8">
    <source>
        <dbReference type="SAM" id="MobiDB-lite"/>
    </source>
</evidence>
<dbReference type="Gene3D" id="3.40.50.620">
    <property type="entry name" value="HUPs"/>
    <property type="match status" value="1"/>
</dbReference>
<dbReference type="OrthoDB" id="1688907at2759"/>
<keyword evidence="3" id="KW-0055">Arginine biosynthesis</keyword>
<accession>A0A8J4R0Q6</accession>
<dbReference type="PANTHER" id="PTHR11587">
    <property type="entry name" value="ARGININOSUCCINATE SYNTHASE"/>
    <property type="match status" value="1"/>
</dbReference>
<dbReference type="GO" id="GO:0000050">
    <property type="term" value="P:urea cycle"/>
    <property type="evidence" value="ECO:0007669"/>
    <property type="project" value="TreeGrafter"/>
</dbReference>
<evidence type="ECO:0000256" key="6">
    <source>
        <dbReference type="ARBA" id="ARBA00022741"/>
    </source>
</evidence>
<dbReference type="GO" id="GO:0000053">
    <property type="term" value="P:argininosuccinate metabolic process"/>
    <property type="evidence" value="ECO:0007669"/>
    <property type="project" value="TreeGrafter"/>
</dbReference>
<dbReference type="Proteomes" id="UP000737018">
    <property type="component" value="Unassembled WGS sequence"/>
</dbReference>
<dbReference type="GO" id="GO:0004055">
    <property type="term" value="F:argininosuccinate synthase activity"/>
    <property type="evidence" value="ECO:0007669"/>
    <property type="project" value="UniProtKB-EC"/>
</dbReference>
<evidence type="ECO:0000256" key="3">
    <source>
        <dbReference type="ARBA" id="ARBA00022571"/>
    </source>
</evidence>
<organism evidence="10 11">
    <name type="scientific">Castanea mollissima</name>
    <name type="common">Chinese chestnut</name>
    <dbReference type="NCBI Taxonomy" id="60419"/>
    <lineage>
        <taxon>Eukaryota</taxon>
        <taxon>Viridiplantae</taxon>
        <taxon>Streptophyta</taxon>
        <taxon>Embryophyta</taxon>
        <taxon>Tracheophyta</taxon>
        <taxon>Spermatophyta</taxon>
        <taxon>Magnoliopsida</taxon>
        <taxon>eudicotyledons</taxon>
        <taxon>Gunneridae</taxon>
        <taxon>Pentapetalae</taxon>
        <taxon>rosids</taxon>
        <taxon>fabids</taxon>
        <taxon>Fagales</taxon>
        <taxon>Fagaceae</taxon>
        <taxon>Castanea</taxon>
    </lineage>
</organism>
<dbReference type="InterPro" id="IPR024074">
    <property type="entry name" value="AS_cat/multimer_dom_body"/>
</dbReference>
<keyword evidence="5" id="KW-0028">Amino-acid biosynthesis</keyword>
<keyword evidence="7" id="KW-0067">ATP-binding</keyword>
<dbReference type="SUPFAM" id="SSF69864">
    <property type="entry name" value="Argininosuccinate synthetase, C-terminal domain"/>
    <property type="match status" value="1"/>
</dbReference>
<evidence type="ECO:0000259" key="9">
    <source>
        <dbReference type="Pfam" id="PF20979"/>
    </source>
</evidence>
<dbReference type="GO" id="GO:0006526">
    <property type="term" value="P:L-arginine biosynthetic process"/>
    <property type="evidence" value="ECO:0007669"/>
    <property type="project" value="UniProtKB-UniPathway"/>
</dbReference>
<feature type="region of interest" description="Disordered" evidence="8">
    <location>
        <begin position="34"/>
        <end position="63"/>
    </location>
</feature>
<keyword evidence="11" id="KW-1185">Reference proteome</keyword>
<dbReference type="InterPro" id="IPR048268">
    <property type="entry name" value="Arginosuc_syn_C"/>
</dbReference>
<dbReference type="InterPro" id="IPR001518">
    <property type="entry name" value="Arginosuc_synth"/>
</dbReference>
<dbReference type="UniPathway" id="UPA00068">
    <property type="reaction ID" value="UER00113"/>
</dbReference>
<evidence type="ECO:0000313" key="10">
    <source>
        <dbReference type="EMBL" id="KAF3954046.1"/>
    </source>
</evidence>
<sequence length="299" mass="31663">MGCLVESLMEKVGIGLGPKQSAAHSVYNLRSMTTSPGDSEAGECSNTYSGPFSSTSTPNGSGEKPTVFPNCLVMPVEMSRSDFEGSFSVSQLQVASQVGALQTDADGGIFFNKPFPCSRENNGCDVGQGIGELEGLEVKAKASDASQLVVKDLEEFGRNSIFLCSRVVAIDDRKYLLGNSMACPVIEKGDILDPANKPKKDMNMLTLDPEEALETPEYIEVGIEPGLPVSVMARNGKVLPPASLLVELNEIGGKHGIGQIDMVENQLVGMKGCGVYETLGGTILFATATVQELESLTID</sequence>
<dbReference type="EC" id="6.3.4.5" evidence="2"/>
<dbReference type="PANTHER" id="PTHR11587:SF2">
    <property type="entry name" value="ARGININOSUCCINATE SYNTHASE"/>
    <property type="match status" value="1"/>
</dbReference>
<name>A0A8J4R0Q6_9ROSI</name>